<evidence type="ECO:0000313" key="2">
    <source>
        <dbReference type="EMBL" id="NEK95652.1"/>
    </source>
</evidence>
<evidence type="ECO:0000313" key="4">
    <source>
        <dbReference type="Proteomes" id="UP000468828"/>
    </source>
</evidence>
<evidence type="ECO:0000313" key="3">
    <source>
        <dbReference type="EMBL" id="NEN52540.1"/>
    </source>
</evidence>
<evidence type="ECO:0000256" key="1">
    <source>
        <dbReference type="SAM" id="MobiDB-lite"/>
    </source>
</evidence>
<dbReference type="AlphaFoldDB" id="A0A6P0HAE2"/>
<keyword evidence="4" id="KW-1185">Reference proteome</keyword>
<dbReference type="Proteomes" id="UP000468828">
    <property type="component" value="Unassembled WGS sequence"/>
</dbReference>
<sequence length="86" mass="9233">MLWSPDGSGQGVAVSAGGPPAEQEVEVADQVQKWAVEELWGSAPTNWPRCPRHPTTHPLASRLLGGVAWWICPHDGVAVSEVGRLR</sequence>
<evidence type="ECO:0000313" key="5">
    <source>
        <dbReference type="Proteomes" id="UP000471152"/>
    </source>
</evidence>
<reference evidence="2 4" key="1">
    <citation type="submission" date="2020-01" db="EMBL/GenBank/DDBJ databases">
        <title>the WGS Modestobacter muralis CPCC 204518.</title>
        <authorList>
            <person name="Jiang Z."/>
        </authorList>
    </citation>
    <scope>NUCLEOTIDE SEQUENCE [LARGE SCALE GENOMIC DNA]</scope>
    <source>
        <strain evidence="2 4">DSM 100205</strain>
    </source>
</reference>
<comment type="caution">
    <text evidence="3">The sequence shown here is derived from an EMBL/GenBank/DDBJ whole genome shotgun (WGS) entry which is preliminary data.</text>
</comment>
<name>A0A6P0HAE2_9ACTN</name>
<proteinExistence type="predicted"/>
<gene>
    <name evidence="3" type="ORF">G3R41_16625</name>
    <name evidence="2" type="ORF">GCU67_15975</name>
</gene>
<organism evidence="3 5">
    <name type="scientific">Modestobacter muralis</name>
    <dbReference type="NCBI Taxonomy" id="1608614"/>
    <lineage>
        <taxon>Bacteria</taxon>
        <taxon>Bacillati</taxon>
        <taxon>Actinomycetota</taxon>
        <taxon>Actinomycetes</taxon>
        <taxon>Geodermatophilales</taxon>
        <taxon>Geodermatophilaceae</taxon>
        <taxon>Modestobacter</taxon>
    </lineage>
</organism>
<feature type="compositionally biased region" description="Low complexity" evidence="1">
    <location>
        <begin position="11"/>
        <end position="20"/>
    </location>
</feature>
<reference evidence="3 5" key="2">
    <citation type="submission" date="2020-02" db="EMBL/GenBank/DDBJ databases">
        <title>The WGS of Modestobacter muralis DSM 100205.</title>
        <authorList>
            <person name="Jiang Z."/>
        </authorList>
    </citation>
    <scope>NUCLEOTIDE SEQUENCE [LARGE SCALE GENOMIC DNA]</scope>
    <source>
        <strain evidence="3 5">DSM 100205</strain>
    </source>
</reference>
<dbReference type="Proteomes" id="UP000471152">
    <property type="component" value="Unassembled WGS sequence"/>
</dbReference>
<feature type="region of interest" description="Disordered" evidence="1">
    <location>
        <begin position="1"/>
        <end position="21"/>
    </location>
</feature>
<protein>
    <submittedName>
        <fullName evidence="3">Uncharacterized protein</fullName>
    </submittedName>
</protein>
<dbReference type="RefSeq" id="WP_163612203.1">
    <property type="nucleotide sequence ID" value="NZ_JAAGWB010000051.1"/>
</dbReference>
<accession>A0A6P0HAE2</accession>
<dbReference type="EMBL" id="JAAGWB010000051">
    <property type="protein sequence ID" value="NEN52540.1"/>
    <property type="molecule type" value="Genomic_DNA"/>
</dbReference>
<dbReference type="EMBL" id="JAAGWH010000049">
    <property type="protein sequence ID" value="NEK95652.1"/>
    <property type="molecule type" value="Genomic_DNA"/>
</dbReference>